<dbReference type="GO" id="GO:0019594">
    <property type="term" value="P:mannitol metabolic process"/>
    <property type="evidence" value="ECO:0007669"/>
    <property type="project" value="InterPro"/>
</dbReference>
<dbReference type="EC" id="1.1.1.17" evidence="2"/>
<dbReference type="AlphaFoldDB" id="A0A2G3PPS1"/>
<feature type="domain" description="Mannitol dehydrogenase N-terminal" evidence="7">
    <location>
        <begin position="40"/>
        <end position="287"/>
    </location>
</feature>
<dbReference type="PRINTS" id="PR00084">
    <property type="entry name" value="MTLDHDRGNASE"/>
</dbReference>
<evidence type="ECO:0000256" key="1">
    <source>
        <dbReference type="ARBA" id="ARBA00006541"/>
    </source>
</evidence>
<dbReference type="InterPro" id="IPR008927">
    <property type="entry name" value="6-PGluconate_DH-like_C_sf"/>
</dbReference>
<dbReference type="Pfam" id="PF01232">
    <property type="entry name" value="Mannitol_dh"/>
    <property type="match status" value="1"/>
</dbReference>
<dbReference type="InterPro" id="IPR013131">
    <property type="entry name" value="Mannitol_DH_N"/>
</dbReference>
<evidence type="ECO:0000313" key="10">
    <source>
        <dbReference type="Proteomes" id="UP000225108"/>
    </source>
</evidence>
<dbReference type="EMBL" id="PEBD01000004">
    <property type="protein sequence ID" value="PHV67858.1"/>
    <property type="molecule type" value="Genomic_DNA"/>
</dbReference>
<comment type="catalytic activity">
    <reaction evidence="6">
        <text>D-mannitol 1-phosphate + NAD(+) = beta-D-fructose 6-phosphate + NADH + H(+)</text>
        <dbReference type="Rhea" id="RHEA:19661"/>
        <dbReference type="ChEBI" id="CHEBI:15378"/>
        <dbReference type="ChEBI" id="CHEBI:57540"/>
        <dbReference type="ChEBI" id="CHEBI:57634"/>
        <dbReference type="ChEBI" id="CHEBI:57945"/>
        <dbReference type="ChEBI" id="CHEBI:61381"/>
        <dbReference type="EC" id="1.1.1.17"/>
    </reaction>
</comment>
<organism evidence="9 10">
    <name type="scientific">Williamsia marianensis</name>
    <dbReference type="NCBI Taxonomy" id="85044"/>
    <lineage>
        <taxon>Bacteria</taxon>
        <taxon>Bacillati</taxon>
        <taxon>Actinomycetota</taxon>
        <taxon>Actinomycetes</taxon>
        <taxon>Mycobacteriales</taxon>
        <taxon>Nocardiaceae</taxon>
        <taxon>Williamsia</taxon>
    </lineage>
</organism>
<reference evidence="9 10" key="1">
    <citation type="submission" date="2017-10" db="EMBL/GenBank/DDBJ databases">
        <title>The draft genome sequence of Williamsia sp. BULT 1.1 isolated from the semi-arid grassland soils from South Africa.</title>
        <authorList>
            <person name="Kabwe M.H."/>
            <person name="Govender N."/>
            <person name="Mutseka Lunga P."/>
            <person name="Vikram S."/>
            <person name="Makhalanyane T.P."/>
        </authorList>
    </citation>
    <scope>NUCLEOTIDE SEQUENCE [LARGE SCALE GENOMIC DNA]</scope>
    <source>
        <strain evidence="9 10">BULT 1.1</strain>
    </source>
</reference>
<dbReference type="InterPro" id="IPR000669">
    <property type="entry name" value="Mannitol_DH"/>
</dbReference>
<evidence type="ECO:0000259" key="7">
    <source>
        <dbReference type="Pfam" id="PF01232"/>
    </source>
</evidence>
<dbReference type="SUPFAM" id="SSF51735">
    <property type="entry name" value="NAD(P)-binding Rossmann-fold domains"/>
    <property type="match status" value="1"/>
</dbReference>
<dbReference type="InterPro" id="IPR050988">
    <property type="entry name" value="Mannitol_DH/Oxidoreductase"/>
</dbReference>
<evidence type="ECO:0000256" key="5">
    <source>
        <dbReference type="ARBA" id="ARBA00023027"/>
    </source>
</evidence>
<keyword evidence="5" id="KW-0520">NAD</keyword>
<evidence type="ECO:0000256" key="3">
    <source>
        <dbReference type="ARBA" id="ARBA00016219"/>
    </source>
</evidence>
<evidence type="ECO:0000256" key="4">
    <source>
        <dbReference type="ARBA" id="ARBA00023002"/>
    </source>
</evidence>
<dbReference type="SUPFAM" id="SSF48179">
    <property type="entry name" value="6-phosphogluconate dehydrogenase C-terminal domain-like"/>
    <property type="match status" value="1"/>
</dbReference>
<dbReference type="Proteomes" id="UP000225108">
    <property type="component" value="Unassembled WGS sequence"/>
</dbReference>
<dbReference type="Gene3D" id="3.40.50.720">
    <property type="entry name" value="NAD(P)-binding Rossmann-like Domain"/>
    <property type="match status" value="1"/>
</dbReference>
<name>A0A2G3PPS1_WILMA</name>
<dbReference type="PROSITE" id="PS00974">
    <property type="entry name" value="MANNITOL_DHGENASE"/>
    <property type="match status" value="1"/>
</dbReference>
<dbReference type="PANTHER" id="PTHR43362:SF1">
    <property type="entry name" value="MANNITOL DEHYDROGENASE 2-RELATED"/>
    <property type="match status" value="1"/>
</dbReference>
<dbReference type="Pfam" id="PF08125">
    <property type="entry name" value="Mannitol_dh_C"/>
    <property type="match status" value="1"/>
</dbReference>
<gene>
    <name evidence="9" type="ORF">CSW57_00710</name>
</gene>
<protein>
    <recommendedName>
        <fullName evidence="3">Mannitol-1-phosphate 5-dehydrogenase</fullName>
        <ecNumber evidence="2">1.1.1.17</ecNumber>
    </recommendedName>
</protein>
<dbReference type="InterPro" id="IPR023027">
    <property type="entry name" value="Mannitol_DH_CS"/>
</dbReference>
<dbReference type="Gene3D" id="1.10.1040.10">
    <property type="entry name" value="N-(1-d-carboxylethyl)-l-norvaline Dehydrogenase, domain 2"/>
    <property type="match status" value="1"/>
</dbReference>
<dbReference type="RefSeq" id="WP_099381039.1">
    <property type="nucleotide sequence ID" value="NZ_PEBD01000004.1"/>
</dbReference>
<dbReference type="GO" id="GO:0008926">
    <property type="term" value="F:mannitol-1-phosphate 5-dehydrogenase activity"/>
    <property type="evidence" value="ECO:0007669"/>
    <property type="project" value="UniProtKB-EC"/>
</dbReference>
<dbReference type="InterPro" id="IPR013328">
    <property type="entry name" value="6PGD_dom2"/>
</dbReference>
<dbReference type="InterPro" id="IPR036291">
    <property type="entry name" value="NAD(P)-bd_dom_sf"/>
</dbReference>
<sequence length="505" mass="55517">MPKALRLLSDTHLELTDASLPEVCKRLSRPAYDRAGLSPSIVHIGVGGFHRAHQAVYLDELACRGISTDWGVVGAGLHGRKMKEALEQQACLYTVVERGADREQARVVGSMLDYLYAPDDSPKLRRRLADPNTRIVSLTITGNGYHLVRETGELDDSCPQIVGDLANPDHFATAVGYLVDALRCRRHAGTPPFTVLSCDNIPDNGVAAQRAVVRFAELRDPELARWIERNVSFPSTMVDRITPRTTPSDRVMVEKRFGIVDRWPVLTEPFSQWVIEDNFCNGRPPLEEVGVDFVTDVAPHKLAKTRLLNGAHCALGVIGGLLGHETTDQAMNDHLVSRYIEQLLCVEISPLVPPVNGLDLGQYCNTLLERFANPKIGDQLSRLRARGSTKFPSYLLPSLNEARQQGRPSTLLIVAVAAWMCVLRGTDSQGRTMDIEDARSDELRALAPRGSDPRPLLDLADVFGSLGEDAVLAAELEGCIRAIDREGLRRVLGQSARRFETGASA</sequence>
<evidence type="ECO:0000256" key="6">
    <source>
        <dbReference type="ARBA" id="ARBA00048615"/>
    </source>
</evidence>
<evidence type="ECO:0000256" key="2">
    <source>
        <dbReference type="ARBA" id="ARBA00012939"/>
    </source>
</evidence>
<dbReference type="PANTHER" id="PTHR43362">
    <property type="entry name" value="MANNITOL DEHYDROGENASE DSF1-RELATED"/>
    <property type="match status" value="1"/>
</dbReference>
<keyword evidence="4" id="KW-0560">Oxidoreductase</keyword>
<accession>A0A2G3PPS1</accession>
<proteinExistence type="inferred from homology"/>
<evidence type="ECO:0000313" key="9">
    <source>
        <dbReference type="EMBL" id="PHV67858.1"/>
    </source>
</evidence>
<feature type="domain" description="Mannitol dehydrogenase C-terminal" evidence="8">
    <location>
        <begin position="296"/>
        <end position="477"/>
    </location>
</feature>
<evidence type="ECO:0000259" key="8">
    <source>
        <dbReference type="Pfam" id="PF08125"/>
    </source>
</evidence>
<comment type="caution">
    <text evidence="9">The sequence shown here is derived from an EMBL/GenBank/DDBJ whole genome shotgun (WGS) entry which is preliminary data.</text>
</comment>
<comment type="similarity">
    <text evidence="1">Belongs to the mannitol dehydrogenase family.</text>
</comment>
<dbReference type="InterPro" id="IPR013118">
    <property type="entry name" value="Mannitol_DH_C"/>
</dbReference>